<dbReference type="GO" id="GO:0070403">
    <property type="term" value="F:NAD+ binding"/>
    <property type="evidence" value="ECO:0007669"/>
    <property type="project" value="InterPro"/>
</dbReference>
<reference evidence="3 4" key="1">
    <citation type="submission" date="2019-02" db="EMBL/GenBank/DDBJ databases">
        <title>Deep-cultivation of Planctomycetes and their phenomic and genomic characterization uncovers novel biology.</title>
        <authorList>
            <person name="Wiegand S."/>
            <person name="Jogler M."/>
            <person name="Boedeker C."/>
            <person name="Pinto D."/>
            <person name="Vollmers J."/>
            <person name="Rivas-Marin E."/>
            <person name="Kohn T."/>
            <person name="Peeters S.H."/>
            <person name="Heuer A."/>
            <person name="Rast P."/>
            <person name="Oberbeckmann S."/>
            <person name="Bunk B."/>
            <person name="Jeske O."/>
            <person name="Meyerdierks A."/>
            <person name="Storesund J.E."/>
            <person name="Kallscheuer N."/>
            <person name="Luecker S."/>
            <person name="Lage O.M."/>
            <person name="Pohl T."/>
            <person name="Merkel B.J."/>
            <person name="Hornburger P."/>
            <person name="Mueller R.-W."/>
            <person name="Bruemmer F."/>
            <person name="Labrenz M."/>
            <person name="Spormann A.M."/>
            <person name="Op den Camp H."/>
            <person name="Overmann J."/>
            <person name="Amann R."/>
            <person name="Jetten M.S.M."/>
            <person name="Mascher T."/>
            <person name="Medema M.H."/>
            <person name="Devos D.P."/>
            <person name="Kaster A.-K."/>
            <person name="Ovreas L."/>
            <person name="Rohde M."/>
            <person name="Galperin M.Y."/>
            <person name="Jogler C."/>
        </authorList>
    </citation>
    <scope>NUCLEOTIDE SEQUENCE [LARGE SCALE GENOMIC DNA]</scope>
    <source>
        <strain evidence="3 4">Pan265</strain>
    </source>
</reference>
<dbReference type="InterPro" id="IPR008927">
    <property type="entry name" value="6-PGluconate_DH-like_C_sf"/>
</dbReference>
<dbReference type="InterPro" id="IPR050812">
    <property type="entry name" value="Preph/Arog_dehydrog"/>
</dbReference>
<dbReference type="KEGG" id="mcad:Pan265_14990"/>
<accession>A0A518BXE2</accession>
<dbReference type="EMBL" id="CP036280">
    <property type="protein sequence ID" value="QDU71647.1"/>
    <property type="molecule type" value="Genomic_DNA"/>
</dbReference>
<proteinExistence type="predicted"/>
<gene>
    <name evidence="3" type="primary">tyrA</name>
    <name evidence="3" type="ORF">Pan265_14990</name>
</gene>
<evidence type="ECO:0000256" key="1">
    <source>
        <dbReference type="ARBA" id="ARBA00023002"/>
    </source>
</evidence>
<dbReference type="PROSITE" id="PS51176">
    <property type="entry name" value="PDH_ADH"/>
    <property type="match status" value="1"/>
</dbReference>
<dbReference type="GO" id="GO:0004665">
    <property type="term" value="F:prephenate dehydrogenase (NADP+) activity"/>
    <property type="evidence" value="ECO:0007669"/>
    <property type="project" value="InterPro"/>
</dbReference>
<dbReference type="Proteomes" id="UP000320386">
    <property type="component" value="Chromosome"/>
</dbReference>
<organism evidence="3 4">
    <name type="scientific">Mucisphaera calidilacus</name>
    <dbReference type="NCBI Taxonomy" id="2527982"/>
    <lineage>
        <taxon>Bacteria</taxon>
        <taxon>Pseudomonadati</taxon>
        <taxon>Planctomycetota</taxon>
        <taxon>Phycisphaerae</taxon>
        <taxon>Phycisphaerales</taxon>
        <taxon>Phycisphaeraceae</taxon>
        <taxon>Mucisphaera</taxon>
    </lineage>
</organism>
<name>A0A518BXE2_9BACT</name>
<dbReference type="FunFam" id="3.40.50.720:FF:000208">
    <property type="entry name" value="Prephenate dehydrogenase"/>
    <property type="match status" value="1"/>
</dbReference>
<dbReference type="GO" id="GO:0006571">
    <property type="term" value="P:tyrosine biosynthetic process"/>
    <property type="evidence" value="ECO:0007669"/>
    <property type="project" value="InterPro"/>
</dbReference>
<evidence type="ECO:0000313" key="3">
    <source>
        <dbReference type="EMBL" id="QDU71647.1"/>
    </source>
</evidence>
<dbReference type="PANTHER" id="PTHR21363">
    <property type="entry name" value="PREPHENATE DEHYDROGENASE"/>
    <property type="match status" value="1"/>
</dbReference>
<dbReference type="Pfam" id="PF20463">
    <property type="entry name" value="PDH_C"/>
    <property type="match status" value="1"/>
</dbReference>
<evidence type="ECO:0000259" key="2">
    <source>
        <dbReference type="PROSITE" id="PS51176"/>
    </source>
</evidence>
<dbReference type="AlphaFoldDB" id="A0A518BXE2"/>
<dbReference type="PANTHER" id="PTHR21363:SF0">
    <property type="entry name" value="PREPHENATE DEHYDROGENASE [NADP(+)]"/>
    <property type="match status" value="1"/>
</dbReference>
<dbReference type="SUPFAM" id="SSF48179">
    <property type="entry name" value="6-phosphogluconate dehydrogenase C-terminal domain-like"/>
    <property type="match status" value="1"/>
</dbReference>
<dbReference type="Gene3D" id="1.10.3660.10">
    <property type="entry name" value="6-phosphogluconate dehydrogenase C-terminal like domain"/>
    <property type="match status" value="1"/>
</dbReference>
<dbReference type="Gene3D" id="3.40.50.720">
    <property type="entry name" value="NAD(P)-binding Rossmann-like Domain"/>
    <property type="match status" value="1"/>
</dbReference>
<feature type="domain" description="Prephenate/arogenate dehydrogenase" evidence="2">
    <location>
        <begin position="6"/>
        <end position="286"/>
    </location>
</feature>
<dbReference type="GO" id="GO:0008977">
    <property type="term" value="F:prephenate dehydrogenase (NAD+) activity"/>
    <property type="evidence" value="ECO:0007669"/>
    <property type="project" value="InterPro"/>
</dbReference>
<dbReference type="InterPro" id="IPR046825">
    <property type="entry name" value="PDH_C"/>
</dbReference>
<protein>
    <submittedName>
        <fullName evidence="3">T-protein</fullName>
    </submittedName>
</protein>
<dbReference type="Pfam" id="PF02153">
    <property type="entry name" value="PDH_N"/>
    <property type="match status" value="1"/>
</dbReference>
<keyword evidence="1" id="KW-0560">Oxidoreductase</keyword>
<evidence type="ECO:0000313" key="4">
    <source>
        <dbReference type="Proteomes" id="UP000320386"/>
    </source>
</evidence>
<keyword evidence="4" id="KW-1185">Reference proteome</keyword>
<sequence length="286" mass="30240">MLDGVQKLVIVGTGLLGASLGLALRARGFSGRMVGVARRESVGSEAVKRGCVDEAVLEAGPACADADLVVVATPLGAFEAVFGAITGTDAVVTDVGSTKGSVVRQAEALLGRPERFVGAHPMAGSEKQGPEAAFAELLEGKPCVLTPREGACAEAVALVESLWRCVGMKLVRMDADEHDHKMAVVSHLPHLAAVGLIEQVIEVGGWEVGSTGLRDTTRLASSNPPMRADIVHENRVALAEQLRGYGQRMLRLAELVAGDDYDALLSELESVKARRDAWLEQRERES</sequence>
<dbReference type="SUPFAM" id="SSF51735">
    <property type="entry name" value="NAD(P)-binding Rossmann-fold domains"/>
    <property type="match status" value="1"/>
</dbReference>
<dbReference type="InterPro" id="IPR046826">
    <property type="entry name" value="PDH_N"/>
</dbReference>
<dbReference type="InterPro" id="IPR036291">
    <property type="entry name" value="NAD(P)-bd_dom_sf"/>
</dbReference>
<dbReference type="InterPro" id="IPR003099">
    <property type="entry name" value="Prephen_DH"/>
</dbReference>
<dbReference type="RefSeq" id="WP_236254818.1">
    <property type="nucleotide sequence ID" value="NZ_CP036280.1"/>
</dbReference>